<dbReference type="EMBL" id="CAADRA010005428">
    <property type="protein sequence ID" value="VFT89730.1"/>
    <property type="molecule type" value="Genomic_DNA"/>
</dbReference>
<sequence>MVASAQATVPRKRVAAVGVALAAAPMGDTEAFDARDVAATPRGAEALLRRDWPMLAAKGPRPGVALAAGKYALFLATMSDAEAAGVDLVVAVGDDALGAVSVVHAFD</sequence>
<protein>
    <submittedName>
        <fullName evidence="2">Aste57867_12883 protein</fullName>
    </submittedName>
</protein>
<dbReference type="Proteomes" id="UP000332933">
    <property type="component" value="Unassembled WGS sequence"/>
</dbReference>
<gene>
    <name evidence="2" type="primary">Aste57867_12883</name>
    <name evidence="1" type="ORF">As57867_012835</name>
    <name evidence="2" type="ORF">ASTE57867_12883</name>
</gene>
<reference evidence="1" key="2">
    <citation type="submission" date="2019-06" db="EMBL/GenBank/DDBJ databases">
        <title>Genomics analysis of Aphanomyces spp. identifies a new class of oomycete effector associated with host adaptation.</title>
        <authorList>
            <person name="Gaulin E."/>
        </authorList>
    </citation>
    <scope>NUCLEOTIDE SEQUENCE</scope>
    <source>
        <strain evidence="1">CBS 578.67</strain>
    </source>
</reference>
<organism evidence="2 3">
    <name type="scientific">Aphanomyces stellatus</name>
    <dbReference type="NCBI Taxonomy" id="120398"/>
    <lineage>
        <taxon>Eukaryota</taxon>
        <taxon>Sar</taxon>
        <taxon>Stramenopiles</taxon>
        <taxon>Oomycota</taxon>
        <taxon>Saprolegniomycetes</taxon>
        <taxon>Saprolegniales</taxon>
        <taxon>Verrucalvaceae</taxon>
        <taxon>Aphanomyces</taxon>
    </lineage>
</organism>
<reference evidence="2 3" key="1">
    <citation type="submission" date="2019-03" db="EMBL/GenBank/DDBJ databases">
        <authorList>
            <person name="Gaulin E."/>
            <person name="Dumas B."/>
        </authorList>
    </citation>
    <scope>NUCLEOTIDE SEQUENCE [LARGE SCALE GENOMIC DNA]</scope>
    <source>
        <strain evidence="2">CBS 568.67</strain>
    </source>
</reference>
<accession>A0A485KXI8</accession>
<dbReference type="AlphaFoldDB" id="A0A485KXI8"/>
<proteinExistence type="predicted"/>
<evidence type="ECO:0000313" key="3">
    <source>
        <dbReference type="Proteomes" id="UP000332933"/>
    </source>
</evidence>
<name>A0A485KXI8_9STRA</name>
<dbReference type="EMBL" id="VJMH01005407">
    <property type="protein sequence ID" value="KAF0696359.1"/>
    <property type="molecule type" value="Genomic_DNA"/>
</dbReference>
<keyword evidence="3" id="KW-1185">Reference proteome</keyword>
<evidence type="ECO:0000313" key="2">
    <source>
        <dbReference type="EMBL" id="VFT89730.1"/>
    </source>
</evidence>
<evidence type="ECO:0000313" key="1">
    <source>
        <dbReference type="EMBL" id="KAF0696359.1"/>
    </source>
</evidence>